<feature type="transmembrane region" description="Helical" evidence="1">
    <location>
        <begin position="407"/>
        <end position="427"/>
    </location>
</feature>
<dbReference type="GO" id="GO:0005737">
    <property type="term" value="C:cytoplasm"/>
    <property type="evidence" value="ECO:0007669"/>
    <property type="project" value="TreeGrafter"/>
</dbReference>
<dbReference type="GO" id="GO:0005524">
    <property type="term" value="F:ATP binding"/>
    <property type="evidence" value="ECO:0007669"/>
    <property type="project" value="InterPro"/>
</dbReference>
<feature type="transmembrane region" description="Helical" evidence="1">
    <location>
        <begin position="606"/>
        <end position="623"/>
    </location>
</feature>
<dbReference type="InterPro" id="IPR000719">
    <property type="entry name" value="Prot_kinase_dom"/>
</dbReference>
<dbReference type="CDD" id="cd14014">
    <property type="entry name" value="STKc_PknB_like"/>
    <property type="match status" value="1"/>
</dbReference>
<dbReference type="PROSITE" id="PS50011">
    <property type="entry name" value="PROTEIN_KINASE_DOM"/>
    <property type="match status" value="1"/>
</dbReference>
<dbReference type="OrthoDB" id="9813021at2"/>
<gene>
    <name evidence="3" type="ORF">FF125_07855</name>
</gene>
<dbReference type="SUPFAM" id="SSF48403">
    <property type="entry name" value="Ankyrin repeat"/>
    <property type="match status" value="1"/>
</dbReference>
<feature type="transmembrane region" description="Helical" evidence="1">
    <location>
        <begin position="469"/>
        <end position="488"/>
    </location>
</feature>
<evidence type="ECO:0000256" key="1">
    <source>
        <dbReference type="SAM" id="Phobius"/>
    </source>
</evidence>
<evidence type="ECO:0000313" key="4">
    <source>
        <dbReference type="Proteomes" id="UP000306229"/>
    </source>
</evidence>
<keyword evidence="4" id="KW-1185">Reference proteome</keyword>
<evidence type="ECO:0000313" key="3">
    <source>
        <dbReference type="EMBL" id="QCX38349.1"/>
    </source>
</evidence>
<dbReference type="InterPro" id="IPR036770">
    <property type="entry name" value="Ankyrin_rpt-contain_sf"/>
</dbReference>
<dbReference type="PANTHER" id="PTHR24348:SF70">
    <property type="entry name" value="PROTEIN KINASE DOMAIN CONTAINING PROTEIN"/>
    <property type="match status" value="1"/>
</dbReference>
<feature type="transmembrane region" description="Helical" evidence="1">
    <location>
        <begin position="350"/>
        <end position="368"/>
    </location>
</feature>
<protein>
    <recommendedName>
        <fullName evidence="2">Protein kinase domain-containing protein</fullName>
    </recommendedName>
</protein>
<feature type="transmembrane region" description="Helical" evidence="1">
    <location>
        <begin position="576"/>
        <end position="594"/>
    </location>
</feature>
<keyword evidence="1" id="KW-0812">Transmembrane</keyword>
<feature type="transmembrane region" description="Helical" evidence="1">
    <location>
        <begin position="374"/>
        <end position="395"/>
    </location>
</feature>
<organism evidence="3 4">
    <name type="scientific">Aureibaculum algae</name>
    <dbReference type="NCBI Taxonomy" id="2584122"/>
    <lineage>
        <taxon>Bacteria</taxon>
        <taxon>Pseudomonadati</taxon>
        <taxon>Bacteroidota</taxon>
        <taxon>Flavobacteriia</taxon>
        <taxon>Flavobacteriales</taxon>
        <taxon>Flavobacteriaceae</taxon>
        <taxon>Aureibaculum</taxon>
    </lineage>
</organism>
<feature type="transmembrane region" description="Helical" evidence="1">
    <location>
        <begin position="508"/>
        <end position="526"/>
    </location>
</feature>
<dbReference type="InterPro" id="IPR008271">
    <property type="entry name" value="Ser/Thr_kinase_AS"/>
</dbReference>
<keyword evidence="1" id="KW-0472">Membrane</keyword>
<feature type="transmembrane region" description="Helical" evidence="1">
    <location>
        <begin position="538"/>
        <end position="556"/>
    </location>
</feature>
<dbReference type="AlphaFoldDB" id="A0A5B7TN81"/>
<feature type="transmembrane region" description="Helical" evidence="1">
    <location>
        <begin position="439"/>
        <end position="457"/>
    </location>
</feature>
<name>A0A5B7TN81_9FLAO</name>
<dbReference type="SMART" id="SM00220">
    <property type="entry name" value="S_TKc"/>
    <property type="match status" value="1"/>
</dbReference>
<dbReference type="EMBL" id="CP040749">
    <property type="protein sequence ID" value="QCX38349.1"/>
    <property type="molecule type" value="Genomic_DNA"/>
</dbReference>
<reference evidence="3 4" key="1">
    <citation type="submission" date="2019-05" db="EMBL/GenBank/DDBJ databases">
        <title>Algicella ahnfeltiae gen. nov., sp. nov., a novel marine bacterium of the family Flavobacteriaceae isolated from a red alga.</title>
        <authorList>
            <person name="Nedashkovskaya O.I."/>
            <person name="Kukhlevskiy A.D."/>
            <person name="Kim S.-G."/>
            <person name="Zhukova N.V."/>
            <person name="Mikhailov V.V."/>
        </authorList>
    </citation>
    <scope>NUCLEOTIDE SEQUENCE [LARGE SCALE GENOMIC DNA]</scope>
    <source>
        <strain evidence="3 4">10Alg115</strain>
    </source>
</reference>
<dbReference type="Proteomes" id="UP000306229">
    <property type="component" value="Chromosome"/>
</dbReference>
<evidence type="ECO:0000259" key="2">
    <source>
        <dbReference type="PROSITE" id="PS50011"/>
    </source>
</evidence>
<dbReference type="RefSeq" id="WP_138949244.1">
    <property type="nucleotide sequence ID" value="NZ_CP040749.1"/>
</dbReference>
<dbReference type="Gene3D" id="1.10.510.10">
    <property type="entry name" value="Transferase(Phosphotransferase) domain 1"/>
    <property type="match status" value="1"/>
</dbReference>
<feature type="domain" description="Protein kinase" evidence="2">
    <location>
        <begin position="9"/>
        <end position="288"/>
    </location>
</feature>
<dbReference type="Pfam" id="PF00069">
    <property type="entry name" value="Pkinase"/>
    <property type="match status" value="1"/>
</dbReference>
<dbReference type="InterPro" id="IPR045269">
    <property type="entry name" value="Atg1-like"/>
</dbReference>
<keyword evidence="1" id="KW-1133">Transmembrane helix</keyword>
<dbReference type="KEGG" id="fbe:FF125_07855"/>
<dbReference type="InterPro" id="IPR011009">
    <property type="entry name" value="Kinase-like_dom_sf"/>
</dbReference>
<dbReference type="Gene3D" id="2.60.120.560">
    <property type="entry name" value="Exo-inulinase, domain 1"/>
    <property type="match status" value="1"/>
</dbReference>
<accession>A0A5B7TN81</accession>
<dbReference type="PROSITE" id="PS00108">
    <property type="entry name" value="PROTEIN_KINASE_ST"/>
    <property type="match status" value="1"/>
</dbReference>
<sequence length="968" mass="111428">MKLSHYEWDPEKDLIAEGASAEVFKAKDTNSQNRFVALKIYKEAVIKGTTGNSNQKKYTLEKEFHKIDGLSHTNIVSFYGLDYIQHSDAMGRSSSYPVIIMEYASEGTLHDLIKTAPSQKVIDSIIQDILKGVDYLHSEGVIHRDLKLGNVLVSKNRKGKLIAKITDFGISRDVLEDQTINQSLTEGVGTPHYMSPEQFFKRKFGLDGEISERTDIWAIGVVIYRLLTGKLPFGDSNKDYEQIRDAIVTYEPDYSSIPSRYKKGLMSCFQKKAEKRPRNLSELNQLFQIKEKNGTSDNQEFETVILPLDNKDNSSDLESEMETQIPTYLKKTKLEEKNEGVNQITKLQKYLVIIFGLINISGVIYFLFNENDYIKFYIISALYVLSTIYLIFCFLKEKSSLQFWKFLIHGFLLFIAIYLVILLLLNISNLDFQSFTKAIYFLVFHFLFIVWLSVKQLKINLYFKFRDELGLSLLITISILIYLASYWFPIYNKEVAVNQVVYLMSDTFLLFSLVPNIFFIAALLMFFSKRHTNKFKIILILFFSSLLISSIWWLFLNESKGYIGYFIGIHVQEFKAGYYLWIISIFIGFSAILYKSAKRQTSSKYYWPLLAGILILWSTSFMFKKSQSQLGFDFNNSLKNLNHSKLEKTLNNGADIKWNYNAMSNVIGKYSNENSNNVEQIVKTLILNGWDGASLDGEFSLQNAIQSNNISILKLILNTKAAKYINNEQSDRVSLLKKGIELDNPEMVELILKAGGKPGLDEKLFNVERSEKMIKVLGEYNINTPEISYFEDFEKGSKIFKSSSDLNNSWIYTKANGFTSRRFQFLKKLDDGKSSRKSALFNIDLKEQYTIEVETSSFSKGVEYGIVFDDTGDSFYIAAINDNYYSVYKYQNSKWTTLKQVPVSKRTTNVLKIIRNGNYVSCYLNEVLKIDKLYTKSFQSNKIGVIISNTKKNSLVQFDNVKVTGKMK</sequence>
<dbReference type="PANTHER" id="PTHR24348">
    <property type="entry name" value="SERINE/THREONINE-PROTEIN KINASE UNC-51-RELATED"/>
    <property type="match status" value="1"/>
</dbReference>
<dbReference type="SUPFAM" id="SSF56112">
    <property type="entry name" value="Protein kinase-like (PK-like)"/>
    <property type="match status" value="1"/>
</dbReference>
<proteinExistence type="predicted"/>
<dbReference type="GO" id="GO:0004674">
    <property type="term" value="F:protein serine/threonine kinase activity"/>
    <property type="evidence" value="ECO:0007669"/>
    <property type="project" value="InterPro"/>
</dbReference>